<dbReference type="EMBL" id="SULG01000083">
    <property type="protein sequence ID" value="TLD40741.1"/>
    <property type="molecule type" value="Genomic_DNA"/>
</dbReference>
<dbReference type="Pfam" id="PF00582">
    <property type="entry name" value="Usp"/>
    <property type="match status" value="1"/>
</dbReference>
<dbReference type="Gene3D" id="3.40.50.620">
    <property type="entry name" value="HUPs"/>
    <property type="match status" value="1"/>
</dbReference>
<evidence type="ECO:0000256" key="1">
    <source>
        <dbReference type="ARBA" id="ARBA00008791"/>
    </source>
</evidence>
<dbReference type="SUPFAM" id="SSF52402">
    <property type="entry name" value="Adenine nucleotide alpha hydrolases-like"/>
    <property type="match status" value="1"/>
</dbReference>
<dbReference type="PANTHER" id="PTHR46268:SF22">
    <property type="entry name" value="SENSOR PROTEIN KDPD-RELATED"/>
    <property type="match status" value="1"/>
</dbReference>
<name>A0A533QDJ0_9BACT</name>
<comment type="caution">
    <text evidence="3">The sequence shown here is derived from an EMBL/GenBank/DDBJ whole genome shotgun (WGS) entry which is preliminary data.</text>
</comment>
<dbReference type="PANTHER" id="PTHR46268">
    <property type="entry name" value="STRESS RESPONSE PROTEIN NHAX"/>
    <property type="match status" value="1"/>
</dbReference>
<feature type="domain" description="UspA" evidence="2">
    <location>
        <begin position="2"/>
        <end position="125"/>
    </location>
</feature>
<comment type="similarity">
    <text evidence="1">Belongs to the universal stress protein A family.</text>
</comment>
<sequence>MNALGYAVKMAIKDSARLYLMYVECVFDYGGLKFGYEGILDPDTVVKMKKKLMDSVPEDVREYISIETLIAIGIPADEIIKVARRKRIDVIVMGTHGRTGISHMVIGSVTEKVIRASPCPVLCIKNN</sequence>
<evidence type="ECO:0000313" key="3">
    <source>
        <dbReference type="EMBL" id="TLD40741.1"/>
    </source>
</evidence>
<protein>
    <submittedName>
        <fullName evidence="3">Universal stress protein family</fullName>
    </submittedName>
</protein>
<reference evidence="3 4" key="1">
    <citation type="submission" date="2019-04" db="EMBL/GenBank/DDBJ databases">
        <title>Genome of a novel bacterium Candidatus Jettenia ecosi reconstructed from metagenome of an anammox bioreactor.</title>
        <authorList>
            <person name="Mardanov A.V."/>
            <person name="Beletsky A.V."/>
            <person name="Ravin N.V."/>
            <person name="Botchkova E.A."/>
            <person name="Litti Y.V."/>
            <person name="Nozhevnikova A.N."/>
        </authorList>
    </citation>
    <scope>NUCLEOTIDE SEQUENCE [LARGE SCALE GENOMIC DNA]</scope>
    <source>
        <strain evidence="3">J2</strain>
    </source>
</reference>
<dbReference type="PRINTS" id="PR01438">
    <property type="entry name" value="UNVRSLSTRESS"/>
</dbReference>
<organism evidence="3 4">
    <name type="scientific">Candidatus Jettenia ecosi</name>
    <dbReference type="NCBI Taxonomy" id="2494326"/>
    <lineage>
        <taxon>Bacteria</taxon>
        <taxon>Pseudomonadati</taxon>
        <taxon>Planctomycetota</taxon>
        <taxon>Candidatus Brocadiia</taxon>
        <taxon>Candidatus Brocadiales</taxon>
        <taxon>Candidatus Brocadiaceae</taxon>
        <taxon>Candidatus Jettenia</taxon>
    </lineage>
</organism>
<gene>
    <name evidence="3" type="ORF">JETT_3002</name>
</gene>
<dbReference type="Proteomes" id="UP000319783">
    <property type="component" value="Unassembled WGS sequence"/>
</dbReference>
<proteinExistence type="inferred from homology"/>
<dbReference type="InterPro" id="IPR006016">
    <property type="entry name" value="UspA"/>
</dbReference>
<dbReference type="InterPro" id="IPR014729">
    <property type="entry name" value="Rossmann-like_a/b/a_fold"/>
</dbReference>
<accession>A0A533QDJ0</accession>
<evidence type="ECO:0000259" key="2">
    <source>
        <dbReference type="Pfam" id="PF00582"/>
    </source>
</evidence>
<evidence type="ECO:0000313" key="4">
    <source>
        <dbReference type="Proteomes" id="UP000319783"/>
    </source>
</evidence>
<dbReference type="AlphaFoldDB" id="A0A533QDJ0"/>
<dbReference type="CDD" id="cd00293">
    <property type="entry name" value="USP-like"/>
    <property type="match status" value="1"/>
</dbReference>
<dbReference type="InterPro" id="IPR006015">
    <property type="entry name" value="Universal_stress_UspA"/>
</dbReference>